<dbReference type="GO" id="GO:0009306">
    <property type="term" value="P:protein secretion"/>
    <property type="evidence" value="ECO:0007669"/>
    <property type="project" value="InterPro"/>
</dbReference>
<keyword evidence="3" id="KW-1133">Transmembrane helix</keyword>
<comment type="subcellular location">
    <subcellularLocation>
        <location evidence="1">Membrane</location>
        <topology evidence="1">Single-pass membrane protein</topology>
    </subcellularLocation>
</comment>
<dbReference type="Gene3D" id="3.90.1200.10">
    <property type="match status" value="1"/>
</dbReference>
<evidence type="ECO:0000259" key="5">
    <source>
        <dbReference type="Pfam" id="PF04357"/>
    </source>
</evidence>
<evidence type="ECO:0000256" key="3">
    <source>
        <dbReference type="ARBA" id="ARBA00022989"/>
    </source>
</evidence>
<dbReference type="GO" id="GO:0005886">
    <property type="term" value="C:plasma membrane"/>
    <property type="evidence" value="ECO:0007669"/>
    <property type="project" value="InterPro"/>
</dbReference>
<protein>
    <submittedName>
        <fullName evidence="6">Translocation and assembly module TamB</fullName>
    </submittedName>
</protein>
<dbReference type="PANTHER" id="PTHR36985:SF1">
    <property type="entry name" value="TRANSLOCATION AND ASSEMBLY MODULE SUBUNIT TAMB"/>
    <property type="match status" value="1"/>
</dbReference>
<organism evidence="6">
    <name type="scientific">mine drainage metagenome</name>
    <dbReference type="NCBI Taxonomy" id="410659"/>
    <lineage>
        <taxon>unclassified sequences</taxon>
        <taxon>metagenomes</taxon>
        <taxon>ecological metagenomes</taxon>
    </lineage>
</organism>
<dbReference type="AlphaFoldDB" id="A0A1J5QBZ3"/>
<dbReference type="Gene3D" id="3.30.200.20">
    <property type="entry name" value="Phosphorylase Kinase, domain 1"/>
    <property type="match status" value="1"/>
</dbReference>
<evidence type="ECO:0000256" key="1">
    <source>
        <dbReference type="ARBA" id="ARBA00004167"/>
    </source>
</evidence>
<evidence type="ECO:0000256" key="4">
    <source>
        <dbReference type="ARBA" id="ARBA00023136"/>
    </source>
</evidence>
<dbReference type="InterPro" id="IPR007452">
    <property type="entry name" value="TamB_C"/>
</dbReference>
<dbReference type="SUPFAM" id="SSF56112">
    <property type="entry name" value="Protein kinase-like (PK-like)"/>
    <property type="match status" value="1"/>
</dbReference>
<feature type="domain" description="Translocation and assembly module TamB C-terminal" evidence="5">
    <location>
        <begin position="158"/>
        <end position="421"/>
    </location>
</feature>
<evidence type="ECO:0000256" key="2">
    <source>
        <dbReference type="ARBA" id="ARBA00022692"/>
    </source>
</evidence>
<accession>A0A1J5QBZ3</accession>
<dbReference type="EMBL" id="MLJW01002310">
    <property type="protein sequence ID" value="OIQ75003.1"/>
    <property type="molecule type" value="Genomic_DNA"/>
</dbReference>
<gene>
    <name evidence="6" type="primary">tamB_3</name>
    <name evidence="6" type="ORF">GALL_433340</name>
</gene>
<sequence>MQRQQLIQSWLETLFPNLSPVLTSASADASFRRYFRATLSNGDHYIVMDAPPQYEDCHPFILVAELFAAAGVNVPRVLQQDLAQGFLLLTDLGDTTYLSALNTANAHPLYMDAIDALIQIQSASRTGVLSEYDAALLSRELQLFPDWYVARHLGATLSDDVVVLGRKPPAPPPAPAPAALPTRVHVDGRLDFGDAFHVHGSGIDAMLTGSLHVHADDGGIVRANGTVNVERGVYTAYGQNLSITSGRVNFNGPLDDPGLNIDATRPGLPPGVVVGVHLGGTALHPQATLSSDPAMPDTDMLSWLTLGMPLAQAGTSDIGVLQTAAAALLGSSDSVPLQTRLAHAVGLDSIGVDNTTNAAGAQESLVTVSKRLSSKLKVGFSRGIDGAASIFSAQYELAHRLSLRTRAGTENSVDLFYTFEFD</sequence>
<name>A0A1J5QBZ3_9ZZZZ</name>
<dbReference type="PANTHER" id="PTHR36985">
    <property type="entry name" value="TRANSLOCATION AND ASSEMBLY MODULE SUBUNIT TAMB"/>
    <property type="match status" value="1"/>
</dbReference>
<dbReference type="GO" id="GO:0097347">
    <property type="term" value="C:TAM protein secretion complex"/>
    <property type="evidence" value="ECO:0007669"/>
    <property type="project" value="TreeGrafter"/>
</dbReference>
<evidence type="ECO:0000313" key="6">
    <source>
        <dbReference type="EMBL" id="OIQ75003.1"/>
    </source>
</evidence>
<comment type="caution">
    <text evidence="6">The sequence shown here is derived from an EMBL/GenBank/DDBJ whole genome shotgun (WGS) entry which is preliminary data.</text>
</comment>
<keyword evidence="2" id="KW-0812">Transmembrane</keyword>
<dbReference type="InterPro" id="IPR011009">
    <property type="entry name" value="Kinase-like_dom_sf"/>
</dbReference>
<reference evidence="6" key="1">
    <citation type="submission" date="2016-10" db="EMBL/GenBank/DDBJ databases">
        <title>Sequence of Gallionella enrichment culture.</title>
        <authorList>
            <person name="Poehlein A."/>
            <person name="Muehling M."/>
            <person name="Daniel R."/>
        </authorList>
    </citation>
    <scope>NUCLEOTIDE SEQUENCE</scope>
</reference>
<proteinExistence type="predicted"/>
<keyword evidence="4" id="KW-0472">Membrane</keyword>
<dbReference type="Pfam" id="PF04357">
    <property type="entry name" value="TamB"/>
    <property type="match status" value="1"/>
</dbReference>